<name>A0A4Y2C5Q8_ARAVE</name>
<proteinExistence type="predicted"/>
<dbReference type="EMBL" id="BGPR01000148">
    <property type="protein sequence ID" value="GBL99403.1"/>
    <property type="molecule type" value="Genomic_DNA"/>
</dbReference>
<comment type="caution">
    <text evidence="1">The sequence shown here is derived from an EMBL/GenBank/DDBJ whole genome shotgun (WGS) entry which is preliminary data.</text>
</comment>
<organism evidence="1 2">
    <name type="scientific">Araneus ventricosus</name>
    <name type="common">Orbweaver spider</name>
    <name type="synonym">Epeira ventricosa</name>
    <dbReference type="NCBI Taxonomy" id="182803"/>
    <lineage>
        <taxon>Eukaryota</taxon>
        <taxon>Metazoa</taxon>
        <taxon>Ecdysozoa</taxon>
        <taxon>Arthropoda</taxon>
        <taxon>Chelicerata</taxon>
        <taxon>Arachnida</taxon>
        <taxon>Araneae</taxon>
        <taxon>Araneomorphae</taxon>
        <taxon>Entelegynae</taxon>
        <taxon>Araneoidea</taxon>
        <taxon>Araneidae</taxon>
        <taxon>Araneus</taxon>
    </lineage>
</organism>
<evidence type="ECO:0000313" key="2">
    <source>
        <dbReference type="Proteomes" id="UP000499080"/>
    </source>
</evidence>
<dbReference type="AlphaFoldDB" id="A0A4Y2C5Q8"/>
<dbReference type="PANTHER" id="PTHR33936">
    <property type="entry name" value="PROTEIN CBG17840"/>
    <property type="match status" value="1"/>
</dbReference>
<dbReference type="PANTHER" id="PTHR33936:SF24">
    <property type="entry name" value="C2H2-TYPE DOMAIN-CONTAINING PROTEIN"/>
    <property type="match status" value="1"/>
</dbReference>
<dbReference type="Proteomes" id="UP000499080">
    <property type="component" value="Unassembled WGS sequence"/>
</dbReference>
<accession>A0A4Y2C5Q8</accession>
<gene>
    <name evidence="1" type="ORF">AVEN_206808_1</name>
</gene>
<protein>
    <submittedName>
        <fullName evidence="1">Uncharacterized protein</fullName>
    </submittedName>
</protein>
<reference evidence="1 2" key="1">
    <citation type="journal article" date="2019" name="Sci. Rep.">
        <title>Orb-weaving spider Araneus ventricosus genome elucidates the spidroin gene catalogue.</title>
        <authorList>
            <person name="Kono N."/>
            <person name="Nakamura H."/>
            <person name="Ohtoshi R."/>
            <person name="Moran D.A.P."/>
            <person name="Shinohara A."/>
            <person name="Yoshida Y."/>
            <person name="Fujiwara M."/>
            <person name="Mori M."/>
            <person name="Tomita M."/>
            <person name="Arakawa K."/>
        </authorList>
    </citation>
    <scope>NUCLEOTIDE SEQUENCE [LARGE SCALE GENOMIC DNA]</scope>
</reference>
<sequence length="162" mass="18233">MRSCRISKQILVPLVDTEMVVWFLGPISNGGSYPEEEFVNWKLQFEKDSQSSFVIRNSWVKKEPGKKLSYYICHRSGSFKPKGERIRHMKASGSIKSGSTCPAVMNVTAVTLDGIVEINVRYRSVHVGHDLEIGKLQLSKNERVDLAASLPAAWYSCGENIR</sequence>
<dbReference type="OrthoDB" id="6488310at2759"/>
<evidence type="ECO:0000313" key="1">
    <source>
        <dbReference type="EMBL" id="GBL99403.1"/>
    </source>
</evidence>
<dbReference type="InterPro" id="IPR052797">
    <property type="entry name" value="RegFact_GeneExpr_CellDeath"/>
</dbReference>
<keyword evidence="2" id="KW-1185">Reference proteome</keyword>